<feature type="non-terminal residue" evidence="1">
    <location>
        <position position="1"/>
    </location>
</feature>
<gene>
    <name evidence="1" type="ORF">RPERSI_LOCUS28333</name>
</gene>
<dbReference type="Proteomes" id="UP000789920">
    <property type="component" value="Unassembled WGS sequence"/>
</dbReference>
<keyword evidence="2" id="KW-1185">Reference proteome</keyword>
<protein>
    <submittedName>
        <fullName evidence="1">1549_t:CDS:1</fullName>
    </submittedName>
</protein>
<evidence type="ECO:0000313" key="1">
    <source>
        <dbReference type="EMBL" id="CAG8832024.1"/>
    </source>
</evidence>
<comment type="caution">
    <text evidence="1">The sequence shown here is derived from an EMBL/GenBank/DDBJ whole genome shotgun (WGS) entry which is preliminary data.</text>
</comment>
<accession>A0ACA9SAH8</accession>
<dbReference type="EMBL" id="CAJVQC010102706">
    <property type="protein sequence ID" value="CAG8832024.1"/>
    <property type="molecule type" value="Genomic_DNA"/>
</dbReference>
<proteinExistence type="predicted"/>
<name>A0ACA9SAH8_9GLOM</name>
<feature type="non-terminal residue" evidence="1">
    <location>
        <position position="41"/>
    </location>
</feature>
<evidence type="ECO:0000313" key="2">
    <source>
        <dbReference type="Proteomes" id="UP000789920"/>
    </source>
</evidence>
<sequence>KASNTPESKVLAKEQTLEKQNISTSKNEVLIKEQSKAPESK</sequence>
<organism evidence="1 2">
    <name type="scientific">Racocetra persica</name>
    <dbReference type="NCBI Taxonomy" id="160502"/>
    <lineage>
        <taxon>Eukaryota</taxon>
        <taxon>Fungi</taxon>
        <taxon>Fungi incertae sedis</taxon>
        <taxon>Mucoromycota</taxon>
        <taxon>Glomeromycotina</taxon>
        <taxon>Glomeromycetes</taxon>
        <taxon>Diversisporales</taxon>
        <taxon>Gigasporaceae</taxon>
        <taxon>Racocetra</taxon>
    </lineage>
</organism>
<reference evidence="1" key="1">
    <citation type="submission" date="2021-06" db="EMBL/GenBank/DDBJ databases">
        <authorList>
            <person name="Kallberg Y."/>
            <person name="Tangrot J."/>
            <person name="Rosling A."/>
        </authorList>
    </citation>
    <scope>NUCLEOTIDE SEQUENCE</scope>
    <source>
        <strain evidence="1">MA461A</strain>
    </source>
</reference>